<dbReference type="InterPro" id="IPR053137">
    <property type="entry name" value="NLR-like"/>
</dbReference>
<reference evidence="2 3" key="1">
    <citation type="submission" date="2021-02" db="EMBL/GenBank/DDBJ databases">
        <authorList>
            <person name="Lee D.-H."/>
        </authorList>
    </citation>
    <scope>NUCLEOTIDE SEQUENCE [LARGE SCALE GENOMIC DNA]</scope>
    <source>
        <strain evidence="2 3">MMS20-R2-29</strain>
    </source>
</reference>
<name>A0ABS2J7F3_9ACTN</name>
<dbReference type="PANTHER" id="PTHR46082:SF6">
    <property type="entry name" value="AAA+ ATPASE DOMAIN-CONTAINING PROTEIN-RELATED"/>
    <property type="match status" value="1"/>
</dbReference>
<gene>
    <name evidence="2" type="ORF">JQN84_05715</name>
</gene>
<dbReference type="Pfam" id="PF13424">
    <property type="entry name" value="TPR_12"/>
    <property type="match status" value="1"/>
</dbReference>
<feature type="region of interest" description="Disordered" evidence="1">
    <location>
        <begin position="828"/>
        <end position="852"/>
    </location>
</feature>
<organism evidence="2 3">
    <name type="scientific">Micromonospora humidisoli</name>
    <dbReference type="NCBI Taxonomy" id="2807622"/>
    <lineage>
        <taxon>Bacteria</taxon>
        <taxon>Bacillati</taxon>
        <taxon>Actinomycetota</taxon>
        <taxon>Actinomycetes</taxon>
        <taxon>Micromonosporales</taxon>
        <taxon>Micromonosporaceae</taxon>
        <taxon>Micromonospora</taxon>
    </lineage>
</organism>
<evidence type="ECO:0000313" key="2">
    <source>
        <dbReference type="EMBL" id="MBM7082030.1"/>
    </source>
</evidence>
<dbReference type="Pfam" id="PF13374">
    <property type="entry name" value="TPR_10"/>
    <property type="match status" value="2"/>
</dbReference>
<dbReference type="SUPFAM" id="SSF48452">
    <property type="entry name" value="TPR-like"/>
    <property type="match status" value="2"/>
</dbReference>
<dbReference type="InterPro" id="IPR011990">
    <property type="entry name" value="TPR-like_helical_dom_sf"/>
</dbReference>
<dbReference type="PANTHER" id="PTHR46082">
    <property type="entry name" value="ATP/GTP-BINDING PROTEIN-RELATED"/>
    <property type="match status" value="1"/>
</dbReference>
<accession>A0ABS2J7F3</accession>
<dbReference type="Gene3D" id="3.40.50.300">
    <property type="entry name" value="P-loop containing nucleotide triphosphate hydrolases"/>
    <property type="match status" value="1"/>
</dbReference>
<dbReference type="InterPro" id="IPR027417">
    <property type="entry name" value="P-loop_NTPase"/>
</dbReference>
<proteinExistence type="predicted"/>
<dbReference type="EMBL" id="JAFEUO010000002">
    <property type="protein sequence ID" value="MBM7082030.1"/>
    <property type="molecule type" value="Genomic_DNA"/>
</dbReference>
<sequence length="852" mass="93460">MISMDASHNALAPLRDIEQTTLTLGHGQSASLGHGIQHVYYGIHPQLSTLPPVHTTISPPLGRISKERPLRGRYDLITGIQGGSEGRVAGVHVICGLAGSGKTSVALEIASRSVQAGIQTWWIAGNSGSTLAMGMRTLASSVGVTEIELAHSDPADALWRRLGQLDQPWLLIIDNVDDPSVLDGGGSNFTDGTGWVRPIVGPSGGVLITTRMATPSAWGSWCSLHPTMMLSADDGARMLFDYVPSSAGSIHDARSLSARLGGLPLAIRLAGLYLAETSGIPWPDPDSIATMAEYQKAMDEGLIPDNESRDTFARAWSLSLQLLDNRGFRFARQTLYLLSLFAETLFPFRVLLDPPTLAIQLPFEGINSASLWRTINALADLGMVDMVRFDGSRELPEHLRIHPVVRDITRIGDPPIANAASYLEAAARLVRRVVEDANIGEADDVKSWKTWGDLTPHVMLLTRSVESADATAGSVQELVPAWCAFSDYLMARGMQADAEELARKSTRATEKLLGSQDSVVLHRRFHLAIVLAGRSKYQEAEGVFAAVVRDYGRVFGTDSLRFLDARHRYADFLRERGEYPKAERILRMVLATESSLRGEMHESTLQTKFCLAKILGDKGEFPAALECFREVLDARIEVLGPNHDHTLHTRHNFAHILSDMGELSEAEKLHRRIIDDYVSKYGPDSPAVFASRHCLSHLLTSQGELVEAMNQATIAFEGRRKIYGETHPSTLEMRTCIASVLTKQEKSDAAEREFRAVIKLLEETLGHEHYQTLRARHELAHAISNSGDSIGAQSALSQLYAIERRVLGPKHSETRDTKLCLEAEKRKASALRGSFPLHGGGKSSGRKKGRKK</sequence>
<protein>
    <submittedName>
        <fullName evidence="2">Tetratricopeptide repeat protein</fullName>
    </submittedName>
</protein>
<keyword evidence="3" id="KW-1185">Reference proteome</keyword>
<comment type="caution">
    <text evidence="2">The sequence shown here is derived from an EMBL/GenBank/DDBJ whole genome shotgun (WGS) entry which is preliminary data.</text>
</comment>
<dbReference type="SUPFAM" id="SSF52540">
    <property type="entry name" value="P-loop containing nucleoside triphosphate hydrolases"/>
    <property type="match status" value="1"/>
</dbReference>
<evidence type="ECO:0000256" key="1">
    <source>
        <dbReference type="SAM" id="MobiDB-lite"/>
    </source>
</evidence>
<dbReference type="Proteomes" id="UP000809587">
    <property type="component" value="Unassembled WGS sequence"/>
</dbReference>
<evidence type="ECO:0000313" key="3">
    <source>
        <dbReference type="Proteomes" id="UP000809587"/>
    </source>
</evidence>
<dbReference type="Gene3D" id="1.25.40.10">
    <property type="entry name" value="Tetratricopeptide repeat domain"/>
    <property type="match status" value="2"/>
</dbReference>